<evidence type="ECO:0000256" key="1">
    <source>
        <dbReference type="ARBA" id="ARBA00004308"/>
    </source>
</evidence>
<name>A0AAV5F2J7_ELECO</name>
<comment type="subcellular location">
    <subcellularLocation>
        <location evidence="1">Endomembrane system</location>
    </subcellularLocation>
</comment>
<dbReference type="Proteomes" id="UP001054889">
    <property type="component" value="Unassembled WGS sequence"/>
</dbReference>
<dbReference type="PANTHER" id="PTHR46009:SF1">
    <property type="entry name" value="VACUOLAR PROTEIN SORTING-ASSOCIATED PROTEIN VTA1 HOMOLOG"/>
    <property type="match status" value="1"/>
</dbReference>
<organism evidence="4 5">
    <name type="scientific">Eleusine coracana subsp. coracana</name>
    <dbReference type="NCBI Taxonomy" id="191504"/>
    <lineage>
        <taxon>Eukaryota</taxon>
        <taxon>Viridiplantae</taxon>
        <taxon>Streptophyta</taxon>
        <taxon>Embryophyta</taxon>
        <taxon>Tracheophyta</taxon>
        <taxon>Spermatophyta</taxon>
        <taxon>Magnoliopsida</taxon>
        <taxon>Liliopsida</taxon>
        <taxon>Poales</taxon>
        <taxon>Poaceae</taxon>
        <taxon>PACMAD clade</taxon>
        <taxon>Chloridoideae</taxon>
        <taxon>Cynodonteae</taxon>
        <taxon>Eleusininae</taxon>
        <taxon>Eleusine</taxon>
    </lineage>
</organism>
<reference evidence="4" key="2">
    <citation type="submission" date="2021-12" db="EMBL/GenBank/DDBJ databases">
        <title>Resequencing data analysis of finger millet.</title>
        <authorList>
            <person name="Hatakeyama M."/>
            <person name="Aluri S."/>
            <person name="Balachadran M.T."/>
            <person name="Sivarajan S.R."/>
            <person name="Poveda L."/>
            <person name="Shimizu-Inatsugi R."/>
            <person name="Schlapbach R."/>
            <person name="Sreeman S.M."/>
            <person name="Shimizu K.K."/>
        </authorList>
    </citation>
    <scope>NUCLEOTIDE SEQUENCE</scope>
</reference>
<evidence type="ECO:0000256" key="2">
    <source>
        <dbReference type="ARBA" id="ARBA00023136"/>
    </source>
</evidence>
<dbReference type="Pfam" id="PF04652">
    <property type="entry name" value="Vta1"/>
    <property type="match status" value="1"/>
</dbReference>
<evidence type="ECO:0000313" key="4">
    <source>
        <dbReference type="EMBL" id="GJN29908.1"/>
    </source>
</evidence>
<keyword evidence="2" id="KW-0472">Membrane</keyword>
<dbReference type="InterPro" id="IPR044538">
    <property type="entry name" value="Vta1-like"/>
</dbReference>
<feature type="domain" description="Vta1/callose synthase N-terminal" evidence="3">
    <location>
        <begin position="20"/>
        <end position="142"/>
    </location>
</feature>
<sequence length="153" mass="17732">MAPSSSVRIEEVVPWTLVELAPILRVSNEVEATNPRVAYLCRHYAWEKAHRLDPTSRGRGVRQFKKELLQRLERDKDLSIKSRVKQSDAREVQFFYRNHYRKYIYSLQKGASATTKAEKVQITKDYKTAVVLYEVLKAVNNVSLQLEPGQPVN</sequence>
<dbReference type="PANTHER" id="PTHR46009">
    <property type="entry name" value="VACUOLAR PROTEIN SORTING-ASSOCIATED PROTEIN VTA1 HOMOLOG"/>
    <property type="match status" value="1"/>
</dbReference>
<protein>
    <recommendedName>
        <fullName evidence="3">Vta1/callose synthase N-terminal domain-containing protein</fullName>
    </recommendedName>
</protein>
<comment type="caution">
    <text evidence="4">The sequence shown here is derived from an EMBL/GenBank/DDBJ whole genome shotgun (WGS) entry which is preliminary data.</text>
</comment>
<reference evidence="4" key="1">
    <citation type="journal article" date="2018" name="DNA Res.">
        <title>Multiple hybrid de novo genome assembly of finger millet, an orphan allotetraploid crop.</title>
        <authorList>
            <person name="Hatakeyama M."/>
            <person name="Aluri S."/>
            <person name="Balachadran M.T."/>
            <person name="Sivarajan S.R."/>
            <person name="Patrignani A."/>
            <person name="Gruter S."/>
            <person name="Poveda L."/>
            <person name="Shimizu-Inatsugi R."/>
            <person name="Baeten J."/>
            <person name="Francoijs K.J."/>
            <person name="Nataraja K.N."/>
            <person name="Reddy Y.A.N."/>
            <person name="Phadnis S."/>
            <person name="Ravikumar R.L."/>
            <person name="Schlapbach R."/>
            <person name="Sreeman S.M."/>
            <person name="Shimizu K.K."/>
        </authorList>
    </citation>
    <scope>NUCLEOTIDE SEQUENCE</scope>
</reference>
<dbReference type="EMBL" id="BQKI01000081">
    <property type="protein sequence ID" value="GJN29908.1"/>
    <property type="molecule type" value="Genomic_DNA"/>
</dbReference>
<proteinExistence type="predicted"/>
<dbReference type="InterPro" id="IPR039431">
    <property type="entry name" value="Vta1/CALS_N"/>
</dbReference>
<dbReference type="Gene3D" id="1.25.40.270">
    <property type="entry name" value="Vacuolar protein sorting-associated protein vta1"/>
    <property type="match status" value="1"/>
</dbReference>
<dbReference type="GO" id="GO:0032511">
    <property type="term" value="P:late endosome to vacuole transport via multivesicular body sorting pathway"/>
    <property type="evidence" value="ECO:0007669"/>
    <property type="project" value="InterPro"/>
</dbReference>
<gene>
    <name evidence="4" type="primary">gb18171</name>
    <name evidence="4" type="ORF">PR202_gb18171</name>
</gene>
<evidence type="ECO:0000259" key="3">
    <source>
        <dbReference type="Pfam" id="PF04652"/>
    </source>
</evidence>
<dbReference type="AlphaFoldDB" id="A0AAV5F2J7"/>
<accession>A0AAV5F2J7</accession>
<dbReference type="GO" id="GO:0005771">
    <property type="term" value="C:multivesicular body"/>
    <property type="evidence" value="ECO:0007669"/>
    <property type="project" value="TreeGrafter"/>
</dbReference>
<keyword evidence="5" id="KW-1185">Reference proteome</keyword>
<evidence type="ECO:0000313" key="5">
    <source>
        <dbReference type="Proteomes" id="UP001054889"/>
    </source>
</evidence>
<dbReference type="InterPro" id="IPR023175">
    <property type="entry name" value="Vta1/CALS_N_sf"/>
</dbReference>